<dbReference type="InterPro" id="IPR019734">
    <property type="entry name" value="TPR_rpt"/>
</dbReference>
<comment type="caution">
    <text evidence="4">The sequence shown here is derived from an EMBL/GenBank/DDBJ whole genome shotgun (WGS) entry which is preliminary data.</text>
</comment>
<reference evidence="5" key="1">
    <citation type="journal article" date="2019" name="Int. J. Syst. Evol. Microbiol.">
        <title>The Global Catalogue of Microorganisms (GCM) 10K type strain sequencing project: providing services to taxonomists for standard genome sequencing and annotation.</title>
        <authorList>
            <consortium name="The Broad Institute Genomics Platform"/>
            <consortium name="The Broad Institute Genome Sequencing Center for Infectious Disease"/>
            <person name="Wu L."/>
            <person name="Ma J."/>
        </authorList>
    </citation>
    <scope>NUCLEOTIDE SEQUENCE [LARGE SCALE GENOMIC DNA]</scope>
    <source>
        <strain evidence="5">TISTR 2241</strain>
    </source>
</reference>
<organism evidence="4 5">
    <name type="scientific">Terrilactibacillus laevilacticus</name>
    <dbReference type="NCBI Taxonomy" id="1380157"/>
    <lineage>
        <taxon>Bacteria</taxon>
        <taxon>Bacillati</taxon>
        <taxon>Bacillota</taxon>
        <taxon>Bacilli</taxon>
        <taxon>Bacillales</taxon>
        <taxon>Bacillaceae</taxon>
        <taxon>Terrilactibacillus</taxon>
    </lineage>
</organism>
<dbReference type="Pfam" id="PF14559">
    <property type="entry name" value="TPR_19"/>
    <property type="match status" value="1"/>
</dbReference>
<accession>A0ABW5PSB6</accession>
<evidence type="ECO:0000256" key="1">
    <source>
        <dbReference type="ARBA" id="ARBA00022737"/>
    </source>
</evidence>
<dbReference type="PANTHER" id="PTHR44943:SF8">
    <property type="entry name" value="TPR REPEAT-CONTAINING PROTEIN MJ0263"/>
    <property type="match status" value="1"/>
</dbReference>
<protein>
    <submittedName>
        <fullName evidence="4">Tetratricopeptide repeat protein</fullName>
    </submittedName>
</protein>
<dbReference type="Gene3D" id="1.25.40.10">
    <property type="entry name" value="Tetratricopeptide repeat domain"/>
    <property type="match status" value="2"/>
</dbReference>
<dbReference type="Proteomes" id="UP001597458">
    <property type="component" value="Unassembled WGS sequence"/>
</dbReference>
<dbReference type="PANTHER" id="PTHR44943">
    <property type="entry name" value="CELLULOSE SYNTHASE OPERON PROTEIN C"/>
    <property type="match status" value="1"/>
</dbReference>
<dbReference type="Pfam" id="PF13181">
    <property type="entry name" value="TPR_8"/>
    <property type="match status" value="1"/>
</dbReference>
<feature type="repeat" description="TPR" evidence="3">
    <location>
        <begin position="149"/>
        <end position="182"/>
    </location>
</feature>
<dbReference type="SMART" id="SM00028">
    <property type="entry name" value="TPR"/>
    <property type="match status" value="4"/>
</dbReference>
<keyword evidence="1" id="KW-0677">Repeat</keyword>
<sequence>MKSEQMSKKARIISFNPNGSYYFQKGMVAYQKGDLHKAYKYVDRAIAFEPNEVEYLCQQASILAELEDYKSSNRILNRIVTELDLGLTECHFFMANNYAYLGEFQDALREVNLYLQEEPHGIFVQDAKELLHLISEESVGYDVEEEPRYISNHEKGRQQLEHGQYKKAITLFKQVIKEEPDFWAAYNNLAIAYFSLGWMDKAYTTLHHVLEKDSGNIHALCNLVTFYHQCNEIELRDKMLPRLNKLFPYFPDHRSKLGSTYLFIGDFENACRWLVSAEKAGVNGDQVFYFWMAYAAYKVGNLTVAKRAWNQVHFFDETPFHPFQYEKVQDMLLDEKAYDNFMVHSLIQRELNNQDQSEQLFAIFYLHYLSAQDELQHTAKSHEDPVIRAIASEMVMDLAHISQNVDHRLNIMWHVQSCISGGKAVVRHPELYDYWYVVYQMLDQQDEIDVEGWAGALIYLWKKEKNQRTSQAEIAKLCHTSVYRIRKHIQELGHILQLNGLL</sequence>
<feature type="repeat" description="TPR" evidence="3">
    <location>
        <begin position="19"/>
        <end position="52"/>
    </location>
</feature>
<evidence type="ECO:0000256" key="3">
    <source>
        <dbReference type="PROSITE-ProRule" id="PRU00339"/>
    </source>
</evidence>
<dbReference type="SUPFAM" id="SSF48452">
    <property type="entry name" value="TPR-like"/>
    <property type="match status" value="2"/>
</dbReference>
<dbReference type="EMBL" id="JBHUMR010000014">
    <property type="protein sequence ID" value="MFD2617753.1"/>
    <property type="molecule type" value="Genomic_DNA"/>
</dbReference>
<evidence type="ECO:0000313" key="5">
    <source>
        <dbReference type="Proteomes" id="UP001597458"/>
    </source>
</evidence>
<evidence type="ECO:0000313" key="4">
    <source>
        <dbReference type="EMBL" id="MFD2617753.1"/>
    </source>
</evidence>
<keyword evidence="2 3" id="KW-0802">TPR repeat</keyword>
<keyword evidence="5" id="KW-1185">Reference proteome</keyword>
<dbReference type="RefSeq" id="WP_181406406.1">
    <property type="nucleotide sequence ID" value="NZ_JBHUMR010000014.1"/>
</dbReference>
<gene>
    <name evidence="4" type="ORF">ACFSTF_10590</name>
</gene>
<proteinExistence type="predicted"/>
<dbReference type="InterPro" id="IPR011990">
    <property type="entry name" value="TPR-like_helical_dom_sf"/>
</dbReference>
<evidence type="ECO:0000256" key="2">
    <source>
        <dbReference type="ARBA" id="ARBA00022803"/>
    </source>
</evidence>
<dbReference type="InterPro" id="IPR051685">
    <property type="entry name" value="Ycf3/AcsC/BcsC/TPR_MFPF"/>
</dbReference>
<dbReference type="PROSITE" id="PS50005">
    <property type="entry name" value="TPR"/>
    <property type="match status" value="2"/>
</dbReference>
<name>A0ABW5PSB6_9BACI</name>